<evidence type="ECO:0000313" key="1">
    <source>
        <dbReference type="EMBL" id="KKM22601.1"/>
    </source>
</evidence>
<dbReference type="AlphaFoldDB" id="A0A0F9I4Q1"/>
<name>A0A0F9I4Q1_9ZZZZ</name>
<sequence length="46" mass="5711">MKKSQKHEKPINFTFFEKDFYKKVDMLNLSKKEKKFFYQGYLLLNS</sequence>
<protein>
    <submittedName>
        <fullName evidence="1">Uncharacterized protein</fullName>
    </submittedName>
</protein>
<reference evidence="1" key="1">
    <citation type="journal article" date="2015" name="Nature">
        <title>Complex archaea that bridge the gap between prokaryotes and eukaryotes.</title>
        <authorList>
            <person name="Spang A."/>
            <person name="Saw J.H."/>
            <person name="Jorgensen S.L."/>
            <person name="Zaremba-Niedzwiedzka K."/>
            <person name="Martijn J."/>
            <person name="Lind A.E."/>
            <person name="van Eijk R."/>
            <person name="Schleper C."/>
            <person name="Guy L."/>
            <person name="Ettema T.J."/>
        </authorList>
    </citation>
    <scope>NUCLEOTIDE SEQUENCE</scope>
</reference>
<proteinExistence type="predicted"/>
<accession>A0A0F9I4Q1</accession>
<organism evidence="1">
    <name type="scientific">marine sediment metagenome</name>
    <dbReference type="NCBI Taxonomy" id="412755"/>
    <lineage>
        <taxon>unclassified sequences</taxon>
        <taxon>metagenomes</taxon>
        <taxon>ecological metagenomes</taxon>
    </lineage>
</organism>
<comment type="caution">
    <text evidence="1">The sequence shown here is derived from an EMBL/GenBank/DDBJ whole genome shotgun (WGS) entry which is preliminary data.</text>
</comment>
<gene>
    <name evidence="1" type="ORF">LCGC14_1623620</name>
</gene>
<dbReference type="EMBL" id="LAZR01013300">
    <property type="protein sequence ID" value="KKM22601.1"/>
    <property type="molecule type" value="Genomic_DNA"/>
</dbReference>